<sequence length="817" mass="89485">MLRSLCLLLLLIESAPMLLLLRRPPALLSSRAPSRLYSSTPASPLPATSGFPPAGVDTGPKPAPPRRPLFAGFPFSAHGHQHDPGTAHLGRAKTLLQAEVASKQHQLRARYRREDGKMGRQDPGSHPGRKDPAPPAPPAPPSFDLLTNVFTLRVAYLGRKLRGVRFTDDMFESFERSIEAEGFGPGEFIPFDKSHPIDTESVDAYLRGCEASANAFDEAYPSCSAPHVSLLRNSLSRVASCSDAASASLVYHLLKKTGVPLSPDNISSLLFIFCRDPSPASAPYVLELARAHALRFPPSEKHSSLLVRFFAGSGDLAEALGTLAALEAELGAPARLRAHLPVLELLAGEPAKDEGRVEEALRFFDKMLGAGSVEMFPDECITVLKFLAKTHAESPTLFSPSSSLYPDIATLRHLSASPLSTYPQLIDAVLQQLARTTLSITASQAESLRATLSPSLPSGVTSIPDSGSCPATNVTLRKLTLDPAERNSFFQAIQRAADAHYRTNLLASKKKRPPPDILEKMLEKGLKSAKTFASWLDGRRGRKFTAVIDSPNVAYYGQNFKGGKFSFSQIAVVANKLEQEGENPLIILPEKYANESFLVHRRVAGPTGNGTAFEEVSWSGNKTGARLVRQHATEAERAFVKRWWERGQLYVLPKQSCLDDFLWMLASASEQRNASRESPPPRVDDDTLVITNDLMRDHQNALLDSFEPMLYHKWVGAQIANYEGINSNSTTRGMQEANSTQILEIIGGEDKQLAHDMYCRINFDVPDVFSRVIQRNEGGVHHLPIRRDPLPGEADAGEGEETEVGAHLEDFLFIDAR</sequence>
<dbReference type="EMBL" id="BRYB01000780">
    <property type="protein sequence ID" value="GMI37549.1"/>
    <property type="molecule type" value="Genomic_DNA"/>
</dbReference>
<proteinExistence type="predicted"/>
<keyword evidence="2" id="KW-0732">Signal</keyword>
<feature type="chain" id="PRO_5045672413" evidence="2">
    <location>
        <begin position="22"/>
        <end position="817"/>
    </location>
</feature>
<organism evidence="3 4">
    <name type="scientific">Tetraparma gracilis</name>
    <dbReference type="NCBI Taxonomy" id="2962635"/>
    <lineage>
        <taxon>Eukaryota</taxon>
        <taxon>Sar</taxon>
        <taxon>Stramenopiles</taxon>
        <taxon>Ochrophyta</taxon>
        <taxon>Bolidophyceae</taxon>
        <taxon>Parmales</taxon>
        <taxon>Triparmaceae</taxon>
        <taxon>Tetraparma</taxon>
    </lineage>
</organism>
<name>A0ABQ6N096_9STRA</name>
<feature type="compositionally biased region" description="Low complexity" evidence="1">
    <location>
        <begin position="34"/>
        <end position="49"/>
    </location>
</feature>
<dbReference type="Gene3D" id="3.40.50.11980">
    <property type="match status" value="1"/>
</dbReference>
<feature type="region of interest" description="Disordered" evidence="1">
    <location>
        <begin position="783"/>
        <end position="802"/>
    </location>
</feature>
<evidence type="ECO:0000313" key="3">
    <source>
        <dbReference type="EMBL" id="GMI37549.1"/>
    </source>
</evidence>
<comment type="caution">
    <text evidence="3">The sequence shown here is derived from an EMBL/GenBank/DDBJ whole genome shotgun (WGS) entry which is preliminary data.</text>
</comment>
<dbReference type="Gene3D" id="1.25.40.10">
    <property type="entry name" value="Tetratricopeptide repeat domain"/>
    <property type="match status" value="1"/>
</dbReference>
<feature type="region of interest" description="Disordered" evidence="1">
    <location>
        <begin position="101"/>
        <end position="142"/>
    </location>
</feature>
<evidence type="ECO:0000256" key="1">
    <source>
        <dbReference type="SAM" id="MobiDB-lite"/>
    </source>
</evidence>
<keyword evidence="4" id="KW-1185">Reference proteome</keyword>
<feature type="signal peptide" evidence="2">
    <location>
        <begin position="1"/>
        <end position="21"/>
    </location>
</feature>
<dbReference type="PANTHER" id="PTHR13547:SF1">
    <property type="entry name" value="MITOCHONDRIAL RIBONUCLEASE P CATALYTIC SUBUNIT"/>
    <property type="match status" value="1"/>
</dbReference>
<evidence type="ECO:0000256" key="2">
    <source>
        <dbReference type="SAM" id="SignalP"/>
    </source>
</evidence>
<accession>A0ABQ6N096</accession>
<dbReference type="Proteomes" id="UP001165060">
    <property type="component" value="Unassembled WGS sequence"/>
</dbReference>
<dbReference type="PANTHER" id="PTHR13547">
    <property type="match status" value="1"/>
</dbReference>
<evidence type="ECO:0000313" key="4">
    <source>
        <dbReference type="Proteomes" id="UP001165060"/>
    </source>
</evidence>
<dbReference type="InterPro" id="IPR011990">
    <property type="entry name" value="TPR-like_helical_dom_sf"/>
</dbReference>
<reference evidence="3 4" key="1">
    <citation type="journal article" date="2023" name="Commun. Biol.">
        <title>Genome analysis of Parmales, the sister group of diatoms, reveals the evolutionary specialization of diatoms from phago-mixotrophs to photoautotrophs.</title>
        <authorList>
            <person name="Ban H."/>
            <person name="Sato S."/>
            <person name="Yoshikawa S."/>
            <person name="Yamada K."/>
            <person name="Nakamura Y."/>
            <person name="Ichinomiya M."/>
            <person name="Sato N."/>
            <person name="Blanc-Mathieu R."/>
            <person name="Endo H."/>
            <person name="Kuwata A."/>
            <person name="Ogata H."/>
        </authorList>
    </citation>
    <scope>NUCLEOTIDE SEQUENCE [LARGE SCALE GENOMIC DNA]</scope>
</reference>
<protein>
    <submittedName>
        <fullName evidence="3">Uncharacterized protein</fullName>
    </submittedName>
</protein>
<gene>
    <name evidence="3" type="ORF">TeGR_g5956</name>
</gene>
<feature type="region of interest" description="Disordered" evidence="1">
    <location>
        <begin position="34"/>
        <end position="67"/>
    </location>
</feature>